<dbReference type="EMBL" id="BRXS01000003">
    <property type="protein sequence ID" value="GLC25296.1"/>
    <property type="molecule type" value="Genomic_DNA"/>
</dbReference>
<evidence type="ECO:0000256" key="1">
    <source>
        <dbReference type="SAM" id="MobiDB-lite"/>
    </source>
</evidence>
<feature type="region of interest" description="Disordered" evidence="1">
    <location>
        <begin position="264"/>
        <end position="284"/>
    </location>
</feature>
<evidence type="ECO:0000259" key="2">
    <source>
        <dbReference type="SMART" id="SM01043"/>
    </source>
</evidence>
<name>A0AA37QAE3_9BACT</name>
<evidence type="ECO:0000313" key="3">
    <source>
        <dbReference type="EMBL" id="GLC25296.1"/>
    </source>
</evidence>
<keyword evidence="4" id="KW-1185">Reference proteome</keyword>
<dbReference type="AlphaFoldDB" id="A0AA37QAE3"/>
<dbReference type="InterPro" id="IPR051677">
    <property type="entry name" value="AfsR-DnrI-RedD_regulator"/>
</dbReference>
<dbReference type="PANTHER" id="PTHR35807">
    <property type="entry name" value="TRANSCRIPTIONAL REGULATOR REDD-RELATED"/>
    <property type="match status" value="1"/>
</dbReference>
<evidence type="ECO:0000313" key="4">
    <source>
        <dbReference type="Proteomes" id="UP001161325"/>
    </source>
</evidence>
<dbReference type="GO" id="GO:0006355">
    <property type="term" value="P:regulation of DNA-templated transcription"/>
    <property type="evidence" value="ECO:0007669"/>
    <property type="project" value="InterPro"/>
</dbReference>
<organism evidence="3 4">
    <name type="scientific">Roseisolibacter agri</name>
    <dbReference type="NCBI Taxonomy" id="2014610"/>
    <lineage>
        <taxon>Bacteria</taxon>
        <taxon>Pseudomonadati</taxon>
        <taxon>Gemmatimonadota</taxon>
        <taxon>Gemmatimonadia</taxon>
        <taxon>Gemmatimonadales</taxon>
        <taxon>Gemmatimonadaceae</taxon>
        <taxon>Roseisolibacter</taxon>
    </lineage>
</organism>
<dbReference type="Gene3D" id="1.10.10.10">
    <property type="entry name" value="Winged helix-like DNA-binding domain superfamily/Winged helix DNA-binding domain"/>
    <property type="match status" value="1"/>
</dbReference>
<accession>A0AA37QAE3</accession>
<dbReference type="InterPro" id="IPR016032">
    <property type="entry name" value="Sig_transdc_resp-reg_C-effctor"/>
</dbReference>
<dbReference type="InterPro" id="IPR011990">
    <property type="entry name" value="TPR-like_helical_dom_sf"/>
</dbReference>
<comment type="caution">
    <text evidence="3">The sequence shown here is derived from an EMBL/GenBank/DDBJ whole genome shotgun (WGS) entry which is preliminary data.</text>
</comment>
<dbReference type="SMART" id="SM01043">
    <property type="entry name" value="BTAD"/>
    <property type="match status" value="1"/>
</dbReference>
<dbReference type="Gene3D" id="1.25.40.10">
    <property type="entry name" value="Tetratricopeptide repeat domain"/>
    <property type="match status" value="2"/>
</dbReference>
<dbReference type="InterPro" id="IPR036388">
    <property type="entry name" value="WH-like_DNA-bd_sf"/>
</dbReference>
<feature type="compositionally biased region" description="Low complexity" evidence="1">
    <location>
        <begin position="264"/>
        <end position="274"/>
    </location>
</feature>
<dbReference type="GO" id="GO:0003677">
    <property type="term" value="F:DNA binding"/>
    <property type="evidence" value="ECO:0007669"/>
    <property type="project" value="InterPro"/>
</dbReference>
<dbReference type="SUPFAM" id="SSF46894">
    <property type="entry name" value="C-terminal effector domain of the bipartite response regulators"/>
    <property type="match status" value="1"/>
</dbReference>
<dbReference type="SUPFAM" id="SSF48452">
    <property type="entry name" value="TPR-like"/>
    <property type="match status" value="2"/>
</dbReference>
<dbReference type="Pfam" id="PF03704">
    <property type="entry name" value="BTAD"/>
    <property type="match status" value="1"/>
</dbReference>
<dbReference type="InterPro" id="IPR005158">
    <property type="entry name" value="BTAD"/>
</dbReference>
<sequence>MLRLRTFGGTHVADAAGEPLGGAASQRRLQALLAVLAVAGDSGLSRDKLVTLLWPEAEEERARHSLTQALYAARRALGADDLFVTSGDIRLNRERLTSDVGELEAALANDELERAAALYQGPFLDGFFLPGSVEFEQWATAQRQRLEDRAAGALDRLARAAEDAGDVREALDWRRRLAAIRPLDASVAVSLMTVLAQTGDRAGALQHARLHETLLRDQLGLDPDPVVSSFAARLREPIDWQREAQPAAAGATAAAATAVLASPPAFTPTLAPPTEVEPEPEPAPEPEVAAAALPVRIADPDAGPVRVVPAPGRPRWRLGVAAAIAVVVALVAGVVWWRREPPAAPVAAAPRLEQKVVVAPFRVTGASGSLAYLRDGLAELLAARLADDSSARSVDAGTVLAAWRSAGLTGSGEVPRDTVVRLAERLGAERVVVGSVVGTPSRVVVSATVVAVPSGEASAEASVEGPADSVTALVDRLAARLLVLGAGEDASLSSQTTGSLRALRAFLDGQAAFRRGSHAVAVRRFEEALQVDSTFALAALQLARASDRLHLSAPRARAIALAWRERSTLDERARALLVALAGPRYPAPSSAEEQVAAWERLIDLTPDRAEPWFELAARLHHEGATVGIGDGRTRAITALRRALALEPTYVPARELLAQIDASQAVDARLPLAPFLRWRAAVVAGDSTALRTMRASLAQLGPTNLRAIAMASQQDAVALDDARRAVRQLAARGGRPADRVDALLAEHALALNEGRARDALAATERLAELRPGTRGHLRLRVLDALYGDGRRDAGDAAALTLQRAADAAPAAEPTARAIQLADVCVVAHWRLARGDTAGVRRAVEQLRAEPLRVPLAAPPAAAGGAACAALLEAALAVERRAPDAAAAVARLDALALTAAVSDDAVAYAPILVARLHARLGDGRSALGAVRRRGYQVAWPRYLAAALRDEGRYAAQEGDMDAARDAYERFLMLRADPDPELRPQVDEVRAALNAP</sequence>
<reference evidence="3" key="1">
    <citation type="submission" date="2022-08" db="EMBL/GenBank/DDBJ databases">
        <title>Draft genome sequencing of Roseisolibacter agri AW1220.</title>
        <authorList>
            <person name="Tobiishi Y."/>
            <person name="Tonouchi A."/>
        </authorList>
    </citation>
    <scope>NUCLEOTIDE SEQUENCE</scope>
    <source>
        <strain evidence="3">AW1220</strain>
    </source>
</reference>
<gene>
    <name evidence="3" type="ORF">rosag_18090</name>
</gene>
<feature type="domain" description="Bacterial transcriptional activator" evidence="2">
    <location>
        <begin position="98"/>
        <end position="235"/>
    </location>
</feature>
<protein>
    <recommendedName>
        <fullName evidence="2">Bacterial transcriptional activator domain-containing protein</fullName>
    </recommendedName>
</protein>
<proteinExistence type="predicted"/>
<dbReference type="Proteomes" id="UP001161325">
    <property type="component" value="Unassembled WGS sequence"/>
</dbReference>